<sequence length="662" mass="68847">MALAPANAKDAATLADELVRCRVVDLDQLAALVAEFPGGTAAALVEFLAARGALTPFQASRVRAGESAVLALGPYRLTGPAGRGTFGPLFAATHVAHPGRFALRVTPLRSLWRARQAKQLARALSAGPIHPAVLPLVEVDSANGFHYLVWPHADGIGLAELVEGNGPLAPGDAIALLGHLANALAACHARGVTHGALTPDCVRLAEDGLPRLLELGAGALLAQSLEADEALLDSLSAAFAAAGVLSFGAPELALNPLSAAPACDQYALAAVGYFALTGLAPYPHPTLAEQFRAKRSEAPPSVAVVNTSVPHDLAAVLERMMHPDPAARFASLAEVEEQLSALAPPSDPSASDQIELESLLLSRLQKGGAGSGAISWTESGSGVLRPAARDDSDASVTFDLPEAPETVPGPLPLAHECADTPRNAPGSARAAERSLAVPSPVPQVPSEGPVMGNRLLGAMNDGSRERRALPPPPDPRLSAPTPVQWHTADEEPGAAGARRPPPPGEPGEPPASSAMWKTLRRNVLFWKAPRDAVQVTVFGPSAAPPGQTVRLTIFLHPPDAVASVRTLSRAFQGDAEQVGTGYLAREVARGAELAVHVSVANAGVGKALMKCQWRGQPHRLSLDLHVPWESAEGWTPGLVSVGLDDVRVGKVEFWLNVLPRKA</sequence>
<dbReference type="EMBL" id="JAXBLV010000244">
    <property type="protein sequence ID" value="MDY3563536.1"/>
    <property type="molecule type" value="Genomic_DNA"/>
</dbReference>
<keyword evidence="3" id="KW-0418">Kinase</keyword>
<name>A0ABU5F876_9BACT</name>
<dbReference type="PROSITE" id="PS50011">
    <property type="entry name" value="PROTEIN_KINASE_DOM"/>
    <property type="match status" value="1"/>
</dbReference>
<dbReference type="Gene3D" id="1.10.510.10">
    <property type="entry name" value="Transferase(Phosphotransferase) domain 1"/>
    <property type="match status" value="1"/>
</dbReference>
<dbReference type="SMART" id="SM00220">
    <property type="entry name" value="S_TKc"/>
    <property type="match status" value="1"/>
</dbReference>
<keyword evidence="8" id="KW-1185">Reference proteome</keyword>
<protein>
    <recommendedName>
        <fullName evidence="6">Protein kinase domain-containing protein</fullName>
    </recommendedName>
</protein>
<evidence type="ECO:0000256" key="5">
    <source>
        <dbReference type="SAM" id="MobiDB-lite"/>
    </source>
</evidence>
<feature type="domain" description="Protein kinase" evidence="6">
    <location>
        <begin position="75"/>
        <end position="342"/>
    </location>
</feature>
<evidence type="ECO:0000256" key="2">
    <source>
        <dbReference type="ARBA" id="ARBA00022741"/>
    </source>
</evidence>
<accession>A0ABU5F876</accession>
<dbReference type="InterPro" id="IPR000719">
    <property type="entry name" value="Prot_kinase_dom"/>
</dbReference>
<evidence type="ECO:0000259" key="6">
    <source>
        <dbReference type="PROSITE" id="PS50011"/>
    </source>
</evidence>
<dbReference type="Proteomes" id="UP001272242">
    <property type="component" value="Unassembled WGS sequence"/>
</dbReference>
<evidence type="ECO:0000256" key="1">
    <source>
        <dbReference type="ARBA" id="ARBA00022679"/>
    </source>
</evidence>
<gene>
    <name evidence="7" type="ORF">R5W23_005149</name>
</gene>
<proteinExistence type="predicted"/>
<dbReference type="PANTHER" id="PTHR43289:SF6">
    <property type="entry name" value="SERINE_THREONINE-PROTEIN KINASE NEKL-3"/>
    <property type="match status" value="1"/>
</dbReference>
<evidence type="ECO:0000313" key="8">
    <source>
        <dbReference type="Proteomes" id="UP001272242"/>
    </source>
</evidence>
<dbReference type="SUPFAM" id="SSF56112">
    <property type="entry name" value="Protein kinase-like (PK-like)"/>
    <property type="match status" value="1"/>
</dbReference>
<dbReference type="InterPro" id="IPR011009">
    <property type="entry name" value="Kinase-like_dom_sf"/>
</dbReference>
<dbReference type="Pfam" id="PF00069">
    <property type="entry name" value="Pkinase"/>
    <property type="match status" value="1"/>
</dbReference>
<reference evidence="8" key="1">
    <citation type="journal article" date="2023" name="Mar. Drugs">
        <title>Gemmata algarum, a Novel Planctomycete Isolated from an Algal Mat, Displays Antimicrobial Activity.</title>
        <authorList>
            <person name="Kumar G."/>
            <person name="Kallscheuer N."/>
            <person name="Kashif M."/>
            <person name="Ahamad S."/>
            <person name="Jagadeeshwari U."/>
            <person name="Pannikurungottu S."/>
            <person name="Haufschild T."/>
            <person name="Kabuu M."/>
            <person name="Sasikala C."/>
            <person name="Jogler C."/>
            <person name="Ramana C."/>
        </authorList>
    </citation>
    <scope>NUCLEOTIDE SEQUENCE [LARGE SCALE GENOMIC DNA]</scope>
    <source>
        <strain evidence="8">JC673</strain>
    </source>
</reference>
<dbReference type="RefSeq" id="WP_320689718.1">
    <property type="nucleotide sequence ID" value="NZ_JAXBLV010000244.1"/>
</dbReference>
<evidence type="ECO:0000256" key="3">
    <source>
        <dbReference type="ARBA" id="ARBA00022777"/>
    </source>
</evidence>
<evidence type="ECO:0000256" key="4">
    <source>
        <dbReference type="ARBA" id="ARBA00022840"/>
    </source>
</evidence>
<comment type="caution">
    <text evidence="7">The sequence shown here is derived from an EMBL/GenBank/DDBJ whole genome shotgun (WGS) entry which is preliminary data.</text>
</comment>
<feature type="compositionally biased region" description="Pro residues" evidence="5">
    <location>
        <begin position="499"/>
        <end position="509"/>
    </location>
</feature>
<keyword evidence="2" id="KW-0547">Nucleotide-binding</keyword>
<organism evidence="7 8">
    <name type="scientific">Gemmata algarum</name>
    <dbReference type="NCBI Taxonomy" id="2975278"/>
    <lineage>
        <taxon>Bacteria</taxon>
        <taxon>Pseudomonadati</taxon>
        <taxon>Planctomycetota</taxon>
        <taxon>Planctomycetia</taxon>
        <taxon>Gemmatales</taxon>
        <taxon>Gemmataceae</taxon>
        <taxon>Gemmata</taxon>
    </lineage>
</organism>
<keyword evidence="4" id="KW-0067">ATP-binding</keyword>
<keyword evidence="1" id="KW-0808">Transferase</keyword>
<evidence type="ECO:0000313" key="7">
    <source>
        <dbReference type="EMBL" id="MDY3563536.1"/>
    </source>
</evidence>
<dbReference type="PANTHER" id="PTHR43289">
    <property type="entry name" value="MITOGEN-ACTIVATED PROTEIN KINASE KINASE KINASE 20-RELATED"/>
    <property type="match status" value="1"/>
</dbReference>
<feature type="region of interest" description="Disordered" evidence="5">
    <location>
        <begin position="420"/>
        <end position="513"/>
    </location>
</feature>